<keyword evidence="7" id="KW-1185">Reference proteome</keyword>
<reference evidence="6 7" key="1">
    <citation type="submission" date="2019-05" db="EMBL/GenBank/DDBJ databases">
        <authorList>
            <person name="Lee S.D."/>
        </authorList>
    </citation>
    <scope>NUCLEOTIDE SEQUENCE [LARGE SCALE GENOMIC DNA]</scope>
    <source>
        <strain evidence="6 7">YC2-7</strain>
    </source>
</reference>
<dbReference type="Gene3D" id="1.10.357.10">
    <property type="entry name" value="Tetracycline Repressor, domain 2"/>
    <property type="match status" value="1"/>
</dbReference>
<evidence type="ECO:0000256" key="2">
    <source>
        <dbReference type="ARBA" id="ARBA00023125"/>
    </source>
</evidence>
<dbReference type="InterPro" id="IPR009057">
    <property type="entry name" value="Homeodomain-like_sf"/>
</dbReference>
<reference evidence="6 7" key="2">
    <citation type="submission" date="2020-06" db="EMBL/GenBank/DDBJ databases">
        <title>Antribacter stalactiti gen. nov., sp. nov., a new member of the family Nacardiaceae isolated from a cave.</title>
        <authorList>
            <person name="Kim I.S."/>
        </authorList>
    </citation>
    <scope>NUCLEOTIDE SEQUENCE [LARGE SCALE GENOMIC DNA]</scope>
    <source>
        <strain evidence="6 7">YC2-7</strain>
    </source>
</reference>
<dbReference type="PROSITE" id="PS50977">
    <property type="entry name" value="HTH_TETR_2"/>
    <property type="match status" value="1"/>
</dbReference>
<dbReference type="InterPro" id="IPR049484">
    <property type="entry name" value="Rv0078-like_C"/>
</dbReference>
<dbReference type="InterPro" id="IPR036271">
    <property type="entry name" value="Tet_transcr_reg_TetR-rel_C_sf"/>
</dbReference>
<dbReference type="GO" id="GO:0003700">
    <property type="term" value="F:DNA-binding transcription factor activity"/>
    <property type="evidence" value="ECO:0007669"/>
    <property type="project" value="TreeGrafter"/>
</dbReference>
<dbReference type="PRINTS" id="PR00455">
    <property type="entry name" value="HTHTETR"/>
</dbReference>
<dbReference type="Pfam" id="PF00440">
    <property type="entry name" value="TetR_N"/>
    <property type="match status" value="1"/>
</dbReference>
<dbReference type="GO" id="GO:0000976">
    <property type="term" value="F:transcription cis-regulatory region binding"/>
    <property type="evidence" value="ECO:0007669"/>
    <property type="project" value="TreeGrafter"/>
</dbReference>
<dbReference type="InterPro" id="IPR050109">
    <property type="entry name" value="HTH-type_TetR-like_transc_reg"/>
</dbReference>
<dbReference type="InterPro" id="IPR023772">
    <property type="entry name" value="DNA-bd_HTH_TetR-type_CS"/>
</dbReference>
<gene>
    <name evidence="6" type="ORF">FGL95_31105</name>
</gene>
<proteinExistence type="predicted"/>
<dbReference type="PANTHER" id="PTHR30055:SF234">
    <property type="entry name" value="HTH-TYPE TRANSCRIPTIONAL REGULATOR BETI"/>
    <property type="match status" value="1"/>
</dbReference>
<dbReference type="SUPFAM" id="SSF46689">
    <property type="entry name" value="Homeodomain-like"/>
    <property type="match status" value="1"/>
</dbReference>
<protein>
    <submittedName>
        <fullName evidence="6">TetR/AcrR family transcriptional regulator</fullName>
    </submittedName>
</protein>
<dbReference type="AlphaFoldDB" id="A0A848KLD2"/>
<feature type="DNA-binding region" description="H-T-H motif" evidence="4">
    <location>
        <begin position="37"/>
        <end position="56"/>
    </location>
</feature>
<dbReference type="SUPFAM" id="SSF48498">
    <property type="entry name" value="Tetracyclin repressor-like, C-terminal domain"/>
    <property type="match status" value="1"/>
</dbReference>
<keyword evidence="1" id="KW-0805">Transcription regulation</keyword>
<evidence type="ECO:0000313" key="7">
    <source>
        <dbReference type="Proteomes" id="UP000535543"/>
    </source>
</evidence>
<comment type="caution">
    <text evidence="6">The sequence shown here is derived from an EMBL/GenBank/DDBJ whole genome shotgun (WGS) entry which is preliminary data.</text>
</comment>
<feature type="domain" description="HTH tetR-type" evidence="5">
    <location>
        <begin position="14"/>
        <end position="74"/>
    </location>
</feature>
<evidence type="ECO:0000256" key="4">
    <source>
        <dbReference type="PROSITE-ProRule" id="PRU00335"/>
    </source>
</evidence>
<sequence length="203" mass="22182">MSDVKPGRREMYAALTRAAVLDAAKSLFVEKGFDATSVEDIGRLAQASKGAVYHHFSDKQEIFAELFRAAETAIMQDVVAAMATDGEPWDQFVAATRAFLHGFAHDDDARSLLRQVIGVLGWDRVRAIDEEVALPLVRALLEQFVKTGEIRPLPVDATSEMLFSLFCDASLFIAAADDAATASDEVETVIFAMLEGLRSPRTT</sequence>
<dbReference type="FunFam" id="1.10.10.60:FF:000141">
    <property type="entry name" value="TetR family transcriptional regulator"/>
    <property type="match status" value="1"/>
</dbReference>
<accession>A0A848KLD2</accession>
<dbReference type="PROSITE" id="PS01081">
    <property type="entry name" value="HTH_TETR_1"/>
    <property type="match status" value="1"/>
</dbReference>
<keyword evidence="2 4" id="KW-0238">DNA-binding</keyword>
<dbReference type="GO" id="GO:0045892">
    <property type="term" value="P:negative regulation of DNA-templated transcription"/>
    <property type="evidence" value="ECO:0007669"/>
    <property type="project" value="UniProtKB-ARBA"/>
</dbReference>
<keyword evidence="3" id="KW-0804">Transcription</keyword>
<dbReference type="EMBL" id="VCQU01000018">
    <property type="protein sequence ID" value="NMN99475.1"/>
    <property type="molecule type" value="Genomic_DNA"/>
</dbReference>
<evidence type="ECO:0000256" key="1">
    <source>
        <dbReference type="ARBA" id="ARBA00023015"/>
    </source>
</evidence>
<dbReference type="RefSeq" id="WP_169594773.1">
    <property type="nucleotide sequence ID" value="NZ_VCQU01000018.1"/>
</dbReference>
<dbReference type="PANTHER" id="PTHR30055">
    <property type="entry name" value="HTH-TYPE TRANSCRIPTIONAL REGULATOR RUTR"/>
    <property type="match status" value="1"/>
</dbReference>
<evidence type="ECO:0000256" key="3">
    <source>
        <dbReference type="ARBA" id="ARBA00023163"/>
    </source>
</evidence>
<dbReference type="Pfam" id="PF21351">
    <property type="entry name" value="TetR_C_41"/>
    <property type="match status" value="1"/>
</dbReference>
<dbReference type="Proteomes" id="UP000535543">
    <property type="component" value="Unassembled WGS sequence"/>
</dbReference>
<name>A0A848KLD2_9NOCA</name>
<evidence type="ECO:0000259" key="5">
    <source>
        <dbReference type="PROSITE" id="PS50977"/>
    </source>
</evidence>
<dbReference type="InterPro" id="IPR001647">
    <property type="entry name" value="HTH_TetR"/>
</dbReference>
<evidence type="ECO:0000313" key="6">
    <source>
        <dbReference type="EMBL" id="NMN99475.1"/>
    </source>
</evidence>
<organism evidence="6 7">
    <name type="scientific">Antrihabitans stalactiti</name>
    <dbReference type="NCBI Taxonomy" id="2584121"/>
    <lineage>
        <taxon>Bacteria</taxon>
        <taxon>Bacillati</taxon>
        <taxon>Actinomycetota</taxon>
        <taxon>Actinomycetes</taxon>
        <taxon>Mycobacteriales</taxon>
        <taxon>Nocardiaceae</taxon>
        <taxon>Antrihabitans</taxon>
    </lineage>
</organism>